<evidence type="ECO:0000256" key="1">
    <source>
        <dbReference type="ARBA" id="ARBA00023002"/>
    </source>
</evidence>
<organism evidence="4 5">
    <name type="scientific">Gloeobacter violaceus (strain ATCC 29082 / PCC 7421)</name>
    <dbReference type="NCBI Taxonomy" id="251221"/>
    <lineage>
        <taxon>Bacteria</taxon>
        <taxon>Bacillati</taxon>
        <taxon>Cyanobacteriota</taxon>
        <taxon>Cyanophyceae</taxon>
        <taxon>Gloeobacterales</taxon>
        <taxon>Gloeobacteraceae</taxon>
        <taxon>Gloeobacter</taxon>
    </lineage>
</organism>
<evidence type="ECO:0000259" key="3">
    <source>
        <dbReference type="Pfam" id="PF00248"/>
    </source>
</evidence>
<name>Q7NFR4_GLOVI</name>
<feature type="region of interest" description="Disordered" evidence="2">
    <location>
        <begin position="230"/>
        <end position="256"/>
    </location>
</feature>
<dbReference type="EMBL" id="BA000045">
    <property type="protein sequence ID" value="BAC91401.1"/>
    <property type="molecule type" value="Genomic_DNA"/>
</dbReference>
<reference evidence="4 5" key="1">
    <citation type="journal article" date="2003" name="DNA Res.">
        <title>Complete genome structure of Gloeobacter violaceus PCC 7421, a cyanobacterium that lacks thylakoids.</title>
        <authorList>
            <person name="Nakamura Y."/>
            <person name="Kaneko T."/>
            <person name="Sato S."/>
            <person name="Mimuro M."/>
            <person name="Miyashita H."/>
            <person name="Tsuchiya T."/>
            <person name="Sasamoto S."/>
            <person name="Watanabe A."/>
            <person name="Kawashima K."/>
            <person name="Kishida Y."/>
            <person name="Kiyokawa C."/>
            <person name="Kohara M."/>
            <person name="Matsumoto M."/>
            <person name="Matsuno A."/>
            <person name="Nakazaki N."/>
            <person name="Shimpo S."/>
            <person name="Takeuchi C."/>
            <person name="Yamada M."/>
            <person name="Tabata S."/>
        </authorList>
    </citation>
    <scope>NUCLEOTIDE SEQUENCE [LARGE SCALE GENOMIC DNA]</scope>
    <source>
        <strain evidence="5">ATCC 29082 / PCC 7421</strain>
    </source>
</reference>
<dbReference type="Proteomes" id="UP000000557">
    <property type="component" value="Chromosome"/>
</dbReference>
<dbReference type="CDD" id="cd19080">
    <property type="entry name" value="AKR_AKR9A_9B"/>
    <property type="match status" value="1"/>
</dbReference>
<dbReference type="KEGG" id="gvi:gll3460"/>
<dbReference type="AlphaFoldDB" id="Q7NFR4"/>
<dbReference type="HOGENOM" id="CLU_023205_2_0_3"/>
<dbReference type="GO" id="GO:0005829">
    <property type="term" value="C:cytosol"/>
    <property type="evidence" value="ECO:0000318"/>
    <property type="project" value="GO_Central"/>
</dbReference>
<sequence length="367" mass="40318">MIYLQGSVMRYKLLGRSGLRVSELCLGTMTFGDEWGWGGSSEESRKMFDIFANVGGNFIDTANAYTNGTSEKLVGEFIAPERDRFVVATKYTANTRPGDPNAGGNARKSLVQGIEGSLKRLGTEYIDLLWVHAWDFMTPIEEVMRSLDDAVRQGKVLYIGISDTPAWIVSRANTLAQCYGWTPFIGLQIEYSLIERTPERDLVPMANALELGITPWSPLAGGVLSGKYNKGKDSEAAQEEGDDNGGGSKRKDQGGISAELTERNLNIAAEVGKIAEEVDRTAPQVALNWLRQQPGTVIPIIGGRKASQIEDNLGCLEFTLTPEQMQRLEAVSGIELGFPHDFLQGEMLNNFVHGGTLDQIDRPLLRR</sequence>
<proteinExistence type="predicted"/>
<dbReference type="PATRIC" id="fig|251221.4.peg.3492"/>
<dbReference type="PhylomeDB" id="Q7NFR4"/>
<dbReference type="FunFam" id="3.20.20.100:FF:000004">
    <property type="entry name" value="Oxidoreductase, aldo/keto reductase"/>
    <property type="match status" value="1"/>
</dbReference>
<dbReference type="InterPro" id="IPR036812">
    <property type="entry name" value="NAD(P)_OxRdtase_dom_sf"/>
</dbReference>
<feature type="domain" description="NADP-dependent oxidoreductase" evidence="3">
    <location>
        <begin position="23"/>
        <end position="331"/>
    </location>
</feature>
<evidence type="ECO:0000256" key="2">
    <source>
        <dbReference type="SAM" id="MobiDB-lite"/>
    </source>
</evidence>
<protein>
    <submittedName>
        <fullName evidence="4">Gll3460 protein</fullName>
    </submittedName>
</protein>
<dbReference type="STRING" id="251221.gene:10760972"/>
<gene>
    <name evidence="4" type="ordered locus">gll3460</name>
</gene>
<keyword evidence="5" id="KW-1185">Reference proteome</keyword>
<dbReference type="InterPro" id="IPR023210">
    <property type="entry name" value="NADP_OxRdtase_dom"/>
</dbReference>
<dbReference type="PANTHER" id="PTHR43364:SF4">
    <property type="entry name" value="NAD(P)-LINKED OXIDOREDUCTASE SUPERFAMILY PROTEIN"/>
    <property type="match status" value="1"/>
</dbReference>
<dbReference type="GO" id="GO:0016491">
    <property type="term" value="F:oxidoreductase activity"/>
    <property type="evidence" value="ECO:0007669"/>
    <property type="project" value="UniProtKB-KW"/>
</dbReference>
<evidence type="ECO:0000313" key="4">
    <source>
        <dbReference type="EMBL" id="BAC91401.1"/>
    </source>
</evidence>
<dbReference type="EnsemblBacteria" id="BAC91401">
    <property type="protein sequence ID" value="BAC91401"/>
    <property type="gene ID" value="BAC91401"/>
</dbReference>
<dbReference type="PANTHER" id="PTHR43364">
    <property type="entry name" value="NADH-SPECIFIC METHYLGLYOXAL REDUCTASE-RELATED"/>
    <property type="match status" value="1"/>
</dbReference>
<keyword evidence="1" id="KW-0560">Oxidoreductase</keyword>
<reference evidence="4 5" key="2">
    <citation type="journal article" date="2003" name="DNA Res.">
        <title>Complete genome structure of Gloeobacter violaceus PCC 7421, a cyanobacterium that lacks thylakoids (supplement).</title>
        <authorList>
            <person name="Nakamura Y."/>
            <person name="Kaneko T."/>
            <person name="Sato S."/>
            <person name="Mimuro M."/>
            <person name="Miyashita H."/>
            <person name="Tsuchiya T."/>
            <person name="Sasamoto S."/>
            <person name="Watanabe A."/>
            <person name="Kawashima K."/>
            <person name="Kishida Y."/>
            <person name="Kiyokawa C."/>
            <person name="Kohara M."/>
            <person name="Matsumoto M."/>
            <person name="Matsuno A."/>
            <person name="Nakazaki N."/>
            <person name="Shimpo S."/>
            <person name="Takeuchi C."/>
            <person name="Yamada M."/>
            <person name="Tabata S."/>
        </authorList>
    </citation>
    <scope>NUCLEOTIDE SEQUENCE [LARGE SCALE GENOMIC DNA]</scope>
    <source>
        <strain evidence="5">ATCC 29082 / PCC 7421</strain>
    </source>
</reference>
<dbReference type="InterPro" id="IPR050523">
    <property type="entry name" value="AKR_Detox_Biosynth"/>
</dbReference>
<dbReference type="SUPFAM" id="SSF51430">
    <property type="entry name" value="NAD(P)-linked oxidoreductase"/>
    <property type="match status" value="1"/>
</dbReference>
<dbReference type="Gene3D" id="3.20.20.100">
    <property type="entry name" value="NADP-dependent oxidoreductase domain"/>
    <property type="match status" value="1"/>
</dbReference>
<evidence type="ECO:0000313" key="5">
    <source>
        <dbReference type="Proteomes" id="UP000000557"/>
    </source>
</evidence>
<dbReference type="OrthoDB" id="9809990at2"/>
<accession>Q7NFR4</accession>
<dbReference type="InParanoid" id="Q7NFR4"/>
<dbReference type="Pfam" id="PF00248">
    <property type="entry name" value="Aldo_ket_red"/>
    <property type="match status" value="1"/>
</dbReference>
<dbReference type="eggNOG" id="COG0667">
    <property type="taxonomic scope" value="Bacteria"/>
</dbReference>